<gene>
    <name evidence="1" type="ORF">COLINT_03550</name>
</gene>
<dbReference type="AlphaFoldDB" id="C4FBT6"/>
<dbReference type="HOGENOM" id="CLU_1737413_0_0_11"/>
<dbReference type="STRING" id="521003.COLINT_03550"/>
<dbReference type="EMBL" id="ABXH02000041">
    <property type="protein sequence ID" value="EEP43635.1"/>
    <property type="molecule type" value="Genomic_DNA"/>
</dbReference>
<dbReference type="Proteomes" id="UP000003295">
    <property type="component" value="Unassembled WGS sequence"/>
</dbReference>
<accession>C4FBT6</accession>
<comment type="caution">
    <text evidence="1">The sequence shown here is derived from an EMBL/GenBank/DDBJ whole genome shotgun (WGS) entry which is preliminary data.</text>
</comment>
<proteinExistence type="predicted"/>
<evidence type="ECO:0000313" key="1">
    <source>
        <dbReference type="EMBL" id="EEP43635.1"/>
    </source>
</evidence>
<organism evidence="1 2">
    <name type="scientific">Collinsella intestinalis DSM 13280</name>
    <dbReference type="NCBI Taxonomy" id="521003"/>
    <lineage>
        <taxon>Bacteria</taxon>
        <taxon>Bacillati</taxon>
        <taxon>Actinomycetota</taxon>
        <taxon>Coriobacteriia</taxon>
        <taxon>Coriobacteriales</taxon>
        <taxon>Coriobacteriaceae</taxon>
        <taxon>Collinsella</taxon>
    </lineage>
</organism>
<protein>
    <submittedName>
        <fullName evidence="1">Uncharacterized protein</fullName>
    </submittedName>
</protein>
<evidence type="ECO:0000313" key="2">
    <source>
        <dbReference type="Proteomes" id="UP000003295"/>
    </source>
</evidence>
<name>C4FBT6_9ACTN</name>
<reference evidence="1 2" key="1">
    <citation type="submission" date="2009-04" db="EMBL/GenBank/DDBJ databases">
        <authorList>
            <person name="Weinstock G."/>
            <person name="Sodergren E."/>
            <person name="Clifton S."/>
            <person name="Fulton L."/>
            <person name="Fulton B."/>
            <person name="Courtney L."/>
            <person name="Fronick C."/>
            <person name="Harrison M."/>
            <person name="Strong C."/>
            <person name="Farmer C."/>
            <person name="Delahaunty K."/>
            <person name="Markovic C."/>
            <person name="Hall O."/>
            <person name="Minx P."/>
            <person name="Tomlinson C."/>
            <person name="Mitreva M."/>
            <person name="Nelson J."/>
            <person name="Hou S."/>
            <person name="Wollam A."/>
            <person name="Pepin K.H."/>
            <person name="Johnson M."/>
            <person name="Bhonagiri V."/>
            <person name="Nash W.E."/>
            <person name="Warren W."/>
            <person name="Chinwalla A."/>
            <person name="Mardis E.R."/>
            <person name="Wilson R.K."/>
        </authorList>
    </citation>
    <scope>NUCLEOTIDE SEQUENCE [LARGE SCALE GENOMIC DNA]</scope>
    <source>
        <strain evidence="1 2">DSM 13280</strain>
    </source>
</reference>
<sequence length="150" mass="16500">MGRRGAFHKGTRPPCVVGTTEYTFSPTREVGYRNSVGGCCVQRAVAQVRWSILLKRITSRAKSPQGKNTLGRCGEGFETRPSGSCEANVRRRLPISMIPGRDARRPSCVGGHWTCAFGGAKRDGARIEMNEKKSHLRYPLGPVHMVSLQT</sequence>